<dbReference type="OMA" id="KEEREHM"/>
<evidence type="ECO:0000256" key="1">
    <source>
        <dbReference type="SAM" id="MobiDB-lite"/>
    </source>
</evidence>
<name>A0A0N4WLI9_HAEPC</name>
<accession>A0A0N4WLI9</accession>
<dbReference type="InterPro" id="IPR037647">
    <property type="entry name" value="HIRIP3"/>
</dbReference>
<feature type="compositionally biased region" description="Acidic residues" evidence="1">
    <location>
        <begin position="163"/>
        <end position="172"/>
    </location>
</feature>
<protein>
    <submittedName>
        <fullName evidence="2">CHZ domain-containing protein</fullName>
    </submittedName>
</protein>
<dbReference type="PANTHER" id="PTHR15410:SF2">
    <property type="entry name" value="HIRA-INTERACTING PROTEIN 3"/>
    <property type="match status" value="1"/>
</dbReference>
<feature type="compositionally biased region" description="Basic residues" evidence="1">
    <location>
        <begin position="28"/>
        <end position="40"/>
    </location>
</feature>
<feature type="compositionally biased region" description="Basic and acidic residues" evidence="1">
    <location>
        <begin position="1"/>
        <end position="16"/>
    </location>
</feature>
<feature type="region of interest" description="Disordered" evidence="1">
    <location>
        <begin position="1"/>
        <end position="51"/>
    </location>
</feature>
<dbReference type="PANTHER" id="PTHR15410">
    <property type="entry name" value="HIRA-INTERACTING PROTEIN 3"/>
    <property type="match status" value="1"/>
</dbReference>
<proteinExistence type="predicted"/>
<dbReference type="GO" id="GO:0005634">
    <property type="term" value="C:nucleus"/>
    <property type="evidence" value="ECO:0007669"/>
    <property type="project" value="TreeGrafter"/>
</dbReference>
<dbReference type="WBParaSite" id="HPLM_0001201601-mRNA-1">
    <property type="protein sequence ID" value="HPLM_0001201601-mRNA-1"/>
    <property type="gene ID" value="HPLM_0001201601"/>
</dbReference>
<reference evidence="2" key="1">
    <citation type="submission" date="2017-02" db="UniProtKB">
        <authorList>
            <consortium name="WormBaseParasite"/>
        </authorList>
    </citation>
    <scope>IDENTIFICATION</scope>
</reference>
<sequence>LFLKREAKADERHGSSSEDEEEEEKGKKASNKKTGKKGRPKKEAKSDVTQSAASIRLTKLKKMVTLAGIRIVYKKLFEDIGDSDRKRVKALEKELERRGLTPPFTMESCKAFRLQKEQEAELAELAKNQIIEIGDNPKRRVTRGQHSAALASRRRRGIIFEESSNEDEEEKEEREHMKEETQNMFKNLRGIVSDDAESD</sequence>
<dbReference type="AlphaFoldDB" id="A0A0N4WLI9"/>
<organism evidence="2">
    <name type="scientific">Haemonchus placei</name>
    <name type="common">Barber's pole worm</name>
    <dbReference type="NCBI Taxonomy" id="6290"/>
    <lineage>
        <taxon>Eukaryota</taxon>
        <taxon>Metazoa</taxon>
        <taxon>Ecdysozoa</taxon>
        <taxon>Nematoda</taxon>
        <taxon>Chromadorea</taxon>
        <taxon>Rhabditida</taxon>
        <taxon>Rhabditina</taxon>
        <taxon>Rhabditomorpha</taxon>
        <taxon>Strongyloidea</taxon>
        <taxon>Trichostrongylidae</taxon>
        <taxon>Haemonchus</taxon>
    </lineage>
</organism>
<feature type="region of interest" description="Disordered" evidence="1">
    <location>
        <begin position="141"/>
        <end position="179"/>
    </location>
</feature>
<evidence type="ECO:0000313" key="2">
    <source>
        <dbReference type="WBParaSite" id="HPLM_0001201601-mRNA-1"/>
    </source>
</evidence>